<dbReference type="Pfam" id="PF12833">
    <property type="entry name" value="HTH_18"/>
    <property type="match status" value="1"/>
</dbReference>
<dbReference type="PRINTS" id="PR00032">
    <property type="entry name" value="HTHARAC"/>
</dbReference>
<evidence type="ECO:0000259" key="4">
    <source>
        <dbReference type="PROSITE" id="PS01124"/>
    </source>
</evidence>
<dbReference type="PANTHER" id="PTHR46796">
    <property type="entry name" value="HTH-TYPE TRANSCRIPTIONAL ACTIVATOR RHAS-RELATED"/>
    <property type="match status" value="1"/>
</dbReference>
<dbReference type="AlphaFoldDB" id="A0A081FXY1"/>
<keyword evidence="6" id="KW-1185">Reference proteome</keyword>
<dbReference type="PROSITE" id="PS01124">
    <property type="entry name" value="HTH_ARAC_FAMILY_2"/>
    <property type="match status" value="1"/>
</dbReference>
<evidence type="ECO:0000256" key="3">
    <source>
        <dbReference type="ARBA" id="ARBA00023163"/>
    </source>
</evidence>
<dbReference type="InterPro" id="IPR018060">
    <property type="entry name" value="HTH_AraC"/>
</dbReference>
<feature type="domain" description="HTH araC/xylS-type" evidence="4">
    <location>
        <begin position="168"/>
        <end position="266"/>
    </location>
</feature>
<dbReference type="InterPro" id="IPR018062">
    <property type="entry name" value="HTH_AraC-typ_CS"/>
</dbReference>
<keyword evidence="2" id="KW-0238">DNA-binding</keyword>
<dbReference type="PANTHER" id="PTHR46796:SF6">
    <property type="entry name" value="ARAC SUBFAMILY"/>
    <property type="match status" value="1"/>
</dbReference>
<dbReference type="Gene3D" id="1.10.10.60">
    <property type="entry name" value="Homeodomain-like"/>
    <property type="match status" value="2"/>
</dbReference>
<dbReference type="EMBL" id="JMQN01000038">
    <property type="protein sequence ID" value="KEA63386.1"/>
    <property type="molecule type" value="Genomic_DNA"/>
</dbReference>
<dbReference type="GO" id="GO:0003700">
    <property type="term" value="F:DNA-binding transcription factor activity"/>
    <property type="evidence" value="ECO:0007669"/>
    <property type="project" value="InterPro"/>
</dbReference>
<name>A0A081FXY1_9GAMM</name>
<dbReference type="InterPro" id="IPR050204">
    <property type="entry name" value="AraC_XylS_family_regulators"/>
</dbReference>
<dbReference type="Proteomes" id="UP000028252">
    <property type="component" value="Unassembled WGS sequence"/>
</dbReference>
<keyword evidence="1" id="KW-0805">Transcription regulation</keyword>
<dbReference type="STRING" id="1232683.ADIMK_2423"/>
<dbReference type="GO" id="GO:0043565">
    <property type="term" value="F:sequence-specific DNA binding"/>
    <property type="evidence" value="ECO:0007669"/>
    <property type="project" value="InterPro"/>
</dbReference>
<evidence type="ECO:0000313" key="5">
    <source>
        <dbReference type="EMBL" id="KEA63386.1"/>
    </source>
</evidence>
<accession>A0A081FXY1</accession>
<evidence type="ECO:0000256" key="2">
    <source>
        <dbReference type="ARBA" id="ARBA00023125"/>
    </source>
</evidence>
<keyword evidence="3" id="KW-0804">Transcription</keyword>
<sequence>MPSGMALAHWHNDRDRIHQEENPHHTLSLYIEDGYESYRRQGNAWHNGGGPDRMCLMPEQSCNTWDIRGPLTFVHFYFNDRHIRELAENTWDRSPAEIRLDEKIFTDDAKVTAIYRQFLLNCDWQAPEEQLQLTSAVNLLLAHLIKGYTQLDWTAPRIRGGLAPYQLKRVIEYIESSLDRPIPLSELAAIADLSEYHFARMFRQSLGIPPHQYLTNRRLERARDLLITTKLPLTDIALRCGFSSSSHFSNCFRKNMGYPPSDVRRRAV</sequence>
<dbReference type="PROSITE" id="PS00041">
    <property type="entry name" value="HTH_ARAC_FAMILY_1"/>
    <property type="match status" value="1"/>
</dbReference>
<proteinExistence type="predicted"/>
<dbReference type="SUPFAM" id="SSF46689">
    <property type="entry name" value="Homeodomain-like"/>
    <property type="match status" value="2"/>
</dbReference>
<evidence type="ECO:0000313" key="6">
    <source>
        <dbReference type="Proteomes" id="UP000028252"/>
    </source>
</evidence>
<comment type="caution">
    <text evidence="5">The sequence shown here is derived from an EMBL/GenBank/DDBJ whole genome shotgun (WGS) entry which is preliminary data.</text>
</comment>
<dbReference type="InterPro" id="IPR009057">
    <property type="entry name" value="Homeodomain-like_sf"/>
</dbReference>
<dbReference type="PATRIC" id="fig|1232683.4.peg.2376"/>
<reference evidence="5 6" key="1">
    <citation type="submission" date="2014-04" db="EMBL/GenBank/DDBJ databases">
        <title>Marinobacterium kochiensis sp. nov., isolated from sediment sample collected from Kochi backwaters in Kerala, India.</title>
        <authorList>
            <person name="Singh A."/>
            <person name="Pinnaka A.K."/>
        </authorList>
    </citation>
    <scope>NUCLEOTIDE SEQUENCE [LARGE SCALE GENOMIC DNA]</scope>
    <source>
        <strain evidence="5 6">AK27</strain>
    </source>
</reference>
<dbReference type="eggNOG" id="COG4977">
    <property type="taxonomic scope" value="Bacteria"/>
</dbReference>
<gene>
    <name evidence="5" type="ORF">ADIMK_2423</name>
</gene>
<dbReference type="SMART" id="SM00342">
    <property type="entry name" value="HTH_ARAC"/>
    <property type="match status" value="1"/>
</dbReference>
<organism evidence="5 6">
    <name type="scientific">Marinobacterium lacunae</name>
    <dbReference type="NCBI Taxonomy" id="1232683"/>
    <lineage>
        <taxon>Bacteria</taxon>
        <taxon>Pseudomonadati</taxon>
        <taxon>Pseudomonadota</taxon>
        <taxon>Gammaproteobacteria</taxon>
        <taxon>Oceanospirillales</taxon>
        <taxon>Oceanospirillaceae</taxon>
        <taxon>Marinobacterium</taxon>
    </lineage>
</organism>
<dbReference type="InterPro" id="IPR020449">
    <property type="entry name" value="Tscrpt_reg_AraC-type_HTH"/>
</dbReference>
<protein>
    <submittedName>
        <fullName evidence="5">Transcriptional regulator, AraC family</fullName>
    </submittedName>
</protein>
<evidence type="ECO:0000256" key="1">
    <source>
        <dbReference type="ARBA" id="ARBA00023015"/>
    </source>
</evidence>